<dbReference type="AlphaFoldDB" id="A0A8T9ZZT2"/>
<feature type="transmembrane region" description="Helical" evidence="2">
    <location>
        <begin position="232"/>
        <end position="257"/>
    </location>
</feature>
<evidence type="ECO:0000313" key="5">
    <source>
        <dbReference type="Proteomes" id="UP000831768"/>
    </source>
</evidence>
<dbReference type="KEGG" id="haad:MW046_08345"/>
<feature type="compositionally biased region" description="Acidic residues" evidence="1">
    <location>
        <begin position="152"/>
        <end position="161"/>
    </location>
</feature>
<keyword evidence="2" id="KW-1133">Transmembrane helix</keyword>
<dbReference type="EMBL" id="CP096019">
    <property type="protein sequence ID" value="UPM41979.1"/>
    <property type="molecule type" value="Genomic_DNA"/>
</dbReference>
<name>A0A8T9ZZT2_9EURY</name>
<organism evidence="4 5">
    <name type="scientific">Halocatena salina</name>
    <dbReference type="NCBI Taxonomy" id="2934340"/>
    <lineage>
        <taxon>Archaea</taxon>
        <taxon>Methanobacteriati</taxon>
        <taxon>Methanobacteriota</taxon>
        <taxon>Stenosarchaea group</taxon>
        <taxon>Halobacteria</taxon>
        <taxon>Halobacteriales</taxon>
        <taxon>Natronomonadaceae</taxon>
        <taxon>Halocatena</taxon>
    </lineage>
</organism>
<dbReference type="PIRSF" id="PIRSF026631">
    <property type="entry name" value="UCP026631"/>
    <property type="match status" value="1"/>
</dbReference>
<feature type="transmembrane region" description="Helical" evidence="2">
    <location>
        <begin position="38"/>
        <end position="62"/>
    </location>
</feature>
<feature type="region of interest" description="Disordered" evidence="1">
    <location>
        <begin position="145"/>
        <end position="166"/>
    </location>
</feature>
<dbReference type="InterPro" id="IPR014529">
    <property type="entry name" value="UCP026631"/>
</dbReference>
<evidence type="ECO:0000259" key="3">
    <source>
        <dbReference type="Pfam" id="PF03703"/>
    </source>
</evidence>
<dbReference type="Pfam" id="PF03703">
    <property type="entry name" value="bPH_2"/>
    <property type="match status" value="3"/>
</dbReference>
<feature type="transmembrane region" description="Helical" evidence="2">
    <location>
        <begin position="178"/>
        <end position="202"/>
    </location>
</feature>
<feature type="domain" description="YdbS-like PH" evidence="3">
    <location>
        <begin position="261"/>
        <end position="343"/>
    </location>
</feature>
<proteinExistence type="predicted"/>
<keyword evidence="5" id="KW-1185">Reference proteome</keyword>
<evidence type="ECO:0000256" key="1">
    <source>
        <dbReference type="SAM" id="MobiDB-lite"/>
    </source>
</evidence>
<feature type="domain" description="YdbS-like PH" evidence="3">
    <location>
        <begin position="61"/>
        <end position="136"/>
    </location>
</feature>
<dbReference type="PANTHER" id="PTHR34473:SF3">
    <property type="entry name" value="TRANSMEMBRANE PROTEIN-RELATED"/>
    <property type="match status" value="1"/>
</dbReference>
<accession>A0A8T9ZZT2</accession>
<feature type="domain" description="YdbS-like PH" evidence="3">
    <location>
        <begin position="410"/>
        <end position="491"/>
    </location>
</feature>
<feature type="transmembrane region" description="Helical" evidence="2">
    <location>
        <begin position="365"/>
        <end position="383"/>
    </location>
</feature>
<sequence>MKLHPLSGVWNALGRGVNVGSFGFFLGMMGVAAMDGPILLVFGLAALGFVLGVGYGAAYYLVFEYELTTETFDVTSGVLNRQHREIPFHRIQNIDVTQSLGKRLFGVAVLTVETAGGGSTEITLDFVSEEKAAWLQSTVRDRKRAAGGDDTTVTEDTDTTIDTDQSPRPLFELQSSELAVLAVAFLRPGAFFIALFGVPLMADLGSSLLLSIARPFGGPEQLSVSTLSPDSAIVLALVGIPLVIAGAWVVSALVTVVEYFGFKLGRAGEDLVYQRGLLQRYSGTIPVEKVQSLTITEPVLARPLGYAGLSVETAGYAPGQANEQGSQSAIPLSNRSRVFELAHEIEPFEDPTFVRLPKRARRRYFAQYLLVVGGLIAVGYLLSQVLGGFTLWYLPAVVLPITPIAAHYKWKHRGYHVGEEHVAFRTGYWRRTTQIVPYYRLQAVFTSRTIFQRRLGLATLTVDIASSTTLGGNSPTAYDINSDTADRLYTLLGERLQRTL</sequence>
<dbReference type="InterPro" id="IPR005182">
    <property type="entry name" value="YdbS-like_PH"/>
</dbReference>
<keyword evidence="2" id="KW-0812">Transmembrane</keyword>
<reference evidence="4" key="1">
    <citation type="submission" date="2022-04" db="EMBL/GenBank/DDBJ databases">
        <title>Halocatena sp. nov., isolated from a salt lake.</title>
        <authorList>
            <person name="Cui H.-L."/>
        </authorList>
    </citation>
    <scope>NUCLEOTIDE SEQUENCE</scope>
    <source>
        <strain evidence="4">AD-1</strain>
    </source>
</reference>
<dbReference type="Proteomes" id="UP000831768">
    <property type="component" value="Chromosome"/>
</dbReference>
<gene>
    <name evidence="4" type="ORF">MW046_08345</name>
</gene>
<evidence type="ECO:0000256" key="2">
    <source>
        <dbReference type="SAM" id="Phobius"/>
    </source>
</evidence>
<dbReference type="GeneID" id="71928050"/>
<protein>
    <submittedName>
        <fullName evidence="4">PH domain-containing protein</fullName>
    </submittedName>
</protein>
<evidence type="ECO:0000313" key="4">
    <source>
        <dbReference type="EMBL" id="UPM41979.1"/>
    </source>
</evidence>
<feature type="transmembrane region" description="Helical" evidence="2">
    <location>
        <begin position="389"/>
        <end position="408"/>
    </location>
</feature>
<keyword evidence="2" id="KW-0472">Membrane</keyword>
<dbReference type="RefSeq" id="WP_247992658.1">
    <property type="nucleotide sequence ID" value="NZ_CP096019.1"/>
</dbReference>
<feature type="transmembrane region" description="Helical" evidence="2">
    <location>
        <begin position="12"/>
        <end position="32"/>
    </location>
</feature>
<dbReference type="PANTHER" id="PTHR34473">
    <property type="entry name" value="UPF0699 TRANSMEMBRANE PROTEIN YDBS"/>
    <property type="match status" value="1"/>
</dbReference>